<evidence type="ECO:0000256" key="1">
    <source>
        <dbReference type="ARBA" id="ARBA00004651"/>
    </source>
</evidence>
<dbReference type="UniPathway" id="UPA00148"/>
<dbReference type="GO" id="GO:0005886">
    <property type="term" value="C:plasma membrane"/>
    <property type="evidence" value="ECO:0007669"/>
    <property type="project" value="UniProtKB-SubCell"/>
</dbReference>
<organism evidence="10 11">
    <name type="scientific">Labilibaculum filiforme</name>
    <dbReference type="NCBI Taxonomy" id="1940526"/>
    <lineage>
        <taxon>Bacteria</taxon>
        <taxon>Pseudomonadati</taxon>
        <taxon>Bacteroidota</taxon>
        <taxon>Bacteroidia</taxon>
        <taxon>Marinilabiliales</taxon>
        <taxon>Marinifilaceae</taxon>
        <taxon>Labilibaculum</taxon>
    </lineage>
</organism>
<evidence type="ECO:0000256" key="3">
    <source>
        <dbReference type="ARBA" id="ARBA00006263"/>
    </source>
</evidence>
<feature type="transmembrane region" description="Helical" evidence="9">
    <location>
        <begin position="5"/>
        <end position="21"/>
    </location>
</feature>
<evidence type="ECO:0000256" key="5">
    <source>
        <dbReference type="ARBA" id="ARBA00022573"/>
    </source>
</evidence>
<dbReference type="PANTHER" id="PTHR34308">
    <property type="entry name" value="COBALAMIN BIOSYNTHESIS PROTEIN CBIB"/>
    <property type="match status" value="1"/>
</dbReference>
<evidence type="ECO:0000256" key="6">
    <source>
        <dbReference type="ARBA" id="ARBA00022692"/>
    </source>
</evidence>
<comment type="subcellular location">
    <subcellularLocation>
        <location evidence="1 9">Cell membrane</location>
        <topology evidence="1 9">Multi-pass membrane protein</topology>
    </subcellularLocation>
</comment>
<feature type="transmembrane region" description="Helical" evidence="9">
    <location>
        <begin position="57"/>
        <end position="78"/>
    </location>
</feature>
<dbReference type="OrthoDB" id="9811967at2"/>
<dbReference type="PANTHER" id="PTHR34308:SF1">
    <property type="entry name" value="COBALAMIN BIOSYNTHESIS PROTEIN CBIB"/>
    <property type="match status" value="1"/>
</dbReference>
<evidence type="ECO:0000256" key="4">
    <source>
        <dbReference type="ARBA" id="ARBA00022475"/>
    </source>
</evidence>
<gene>
    <name evidence="9" type="primary">cobD</name>
    <name evidence="10" type="ORF">BZG02_18545</name>
</gene>
<keyword evidence="5 9" id="KW-0169">Cobalamin biosynthesis</keyword>
<evidence type="ECO:0000256" key="9">
    <source>
        <dbReference type="HAMAP-Rule" id="MF_00024"/>
    </source>
</evidence>
<comment type="pathway">
    <text evidence="2 9">Cofactor biosynthesis; adenosylcobalamin biosynthesis.</text>
</comment>
<evidence type="ECO:0000256" key="7">
    <source>
        <dbReference type="ARBA" id="ARBA00022989"/>
    </source>
</evidence>
<dbReference type="EMBL" id="MVDD01000023">
    <property type="protein sequence ID" value="PKQ60591.1"/>
    <property type="molecule type" value="Genomic_DNA"/>
</dbReference>
<evidence type="ECO:0000313" key="11">
    <source>
        <dbReference type="Proteomes" id="UP000233535"/>
    </source>
</evidence>
<evidence type="ECO:0000256" key="8">
    <source>
        <dbReference type="ARBA" id="ARBA00023136"/>
    </source>
</evidence>
<comment type="caution">
    <text evidence="10">The sequence shown here is derived from an EMBL/GenBank/DDBJ whole genome shotgun (WGS) entry which is preliminary data.</text>
</comment>
<dbReference type="RefSeq" id="WP_101263253.1">
    <property type="nucleotide sequence ID" value="NZ_MVDD01000023.1"/>
</dbReference>
<dbReference type="Pfam" id="PF03186">
    <property type="entry name" value="CobD_Cbib"/>
    <property type="match status" value="1"/>
</dbReference>
<dbReference type="AlphaFoldDB" id="A0A2N3HRA2"/>
<keyword evidence="4 9" id="KW-1003">Cell membrane</keyword>
<dbReference type="GO" id="GO:0009236">
    <property type="term" value="P:cobalamin biosynthetic process"/>
    <property type="evidence" value="ECO:0007669"/>
    <property type="project" value="UniProtKB-UniRule"/>
</dbReference>
<evidence type="ECO:0000256" key="2">
    <source>
        <dbReference type="ARBA" id="ARBA00004953"/>
    </source>
</evidence>
<dbReference type="GO" id="GO:0048472">
    <property type="term" value="F:threonine-phosphate decarboxylase activity"/>
    <property type="evidence" value="ECO:0007669"/>
    <property type="project" value="InterPro"/>
</dbReference>
<keyword evidence="6 9" id="KW-0812">Transmembrane</keyword>
<comment type="function">
    <text evidence="9">Converts cobyric acid to cobinamide by the addition of aminopropanol on the F carboxylic group.</text>
</comment>
<reference evidence="10 11" key="1">
    <citation type="journal article" date="2017" name="Front. Microbiol.">
        <title>Labilibaculum manganireducens gen. nov., sp. nov. and Labilibaculum filiforme sp. nov., Novel Bacteroidetes Isolated from Subsurface Sediments of the Baltic Sea.</title>
        <authorList>
            <person name="Vandieken V."/>
            <person name="Marshall I.P."/>
            <person name="Niemann H."/>
            <person name="Engelen B."/>
            <person name="Cypionka H."/>
        </authorList>
    </citation>
    <scope>NUCLEOTIDE SEQUENCE [LARGE SCALE GENOMIC DNA]</scope>
    <source>
        <strain evidence="10 11">59.16B</strain>
    </source>
</reference>
<feature type="transmembrane region" description="Helical" evidence="9">
    <location>
        <begin position="161"/>
        <end position="178"/>
    </location>
</feature>
<name>A0A2N3HRA2_9BACT</name>
<accession>A0A2N3HRA2</accession>
<dbReference type="InterPro" id="IPR004485">
    <property type="entry name" value="Cobalamin_biosynth_CobD/CbiB"/>
</dbReference>
<dbReference type="GO" id="GO:0015420">
    <property type="term" value="F:ABC-type vitamin B12 transporter activity"/>
    <property type="evidence" value="ECO:0007669"/>
    <property type="project" value="UniProtKB-UniRule"/>
</dbReference>
<sequence length="315" mass="35509">MEQIKLIILPLIIGYILDLFFGDPRNLPHPIVLFGNTITFFTKHFNKGKHQLAKGAIMAFGLAICVYFAFSYLGIVLLNWNSTIYIVFTSIMVFYGLANKSLLQEGYEVFKHLNEKGLEAGRKRLSWIVGRDTSKLSVQEVRLAVLETLSENLSDGVVAPLFYYAIAGVPGMMCYKMINTMDSMIGYKNEKYILFGRFAARLDDVVNFIPSRITAFLMVLLTLNWKGFTYLFKFGRAHLSPNAGYPEAALAGILNCQFGGPHDYGGKSVNKPFIGENKRTIQNEDIHKLSYINHTVCFTSVLLIIAVHFPYSILL</sequence>
<dbReference type="HAMAP" id="MF_00024">
    <property type="entry name" value="CobD_CbiB"/>
    <property type="match status" value="1"/>
</dbReference>
<evidence type="ECO:0000313" key="10">
    <source>
        <dbReference type="EMBL" id="PKQ60591.1"/>
    </source>
</evidence>
<dbReference type="Proteomes" id="UP000233535">
    <property type="component" value="Unassembled WGS sequence"/>
</dbReference>
<feature type="transmembrane region" description="Helical" evidence="9">
    <location>
        <begin position="84"/>
        <end position="103"/>
    </location>
</feature>
<feature type="transmembrane region" description="Helical" evidence="9">
    <location>
        <begin position="291"/>
        <end position="311"/>
    </location>
</feature>
<proteinExistence type="inferred from homology"/>
<keyword evidence="8 9" id="KW-0472">Membrane</keyword>
<protein>
    <recommendedName>
        <fullName evidence="9">Cobalamin biosynthesis protein CobD</fullName>
    </recommendedName>
</protein>
<dbReference type="NCBIfam" id="TIGR00380">
    <property type="entry name" value="cobal_cbiB"/>
    <property type="match status" value="1"/>
</dbReference>
<comment type="similarity">
    <text evidence="3 9">Belongs to the CobD/CbiB family.</text>
</comment>
<keyword evidence="7 9" id="KW-1133">Transmembrane helix</keyword>
<keyword evidence="11" id="KW-1185">Reference proteome</keyword>